<accession>A0A7R9LKI1</accession>
<dbReference type="InterPro" id="IPR014031">
    <property type="entry name" value="Ketoacyl_synth_C"/>
</dbReference>
<dbReference type="EMBL" id="OC916105">
    <property type="protein sequence ID" value="CAD7643177.1"/>
    <property type="molecule type" value="Genomic_DNA"/>
</dbReference>
<evidence type="ECO:0000256" key="4">
    <source>
        <dbReference type="ARBA" id="ARBA00022516"/>
    </source>
</evidence>
<dbReference type="InterPro" id="IPR016036">
    <property type="entry name" value="Malonyl_transacylase_ACP-bd"/>
</dbReference>
<dbReference type="Gene3D" id="3.90.180.10">
    <property type="entry name" value="Medium-chain alcohol dehydrogenases, catalytic domain"/>
    <property type="match status" value="1"/>
</dbReference>
<evidence type="ECO:0000256" key="3">
    <source>
        <dbReference type="ARBA" id="ARBA00022450"/>
    </source>
</evidence>
<dbReference type="InterPro" id="IPR029063">
    <property type="entry name" value="SAM-dependent_MTases_sf"/>
</dbReference>
<keyword evidence="4" id="KW-0444">Lipid biosynthesis</keyword>
<dbReference type="GO" id="GO:0004315">
    <property type="term" value="F:3-oxoacyl-[acyl-carrier-protein] synthase activity"/>
    <property type="evidence" value="ECO:0007669"/>
    <property type="project" value="InterPro"/>
</dbReference>
<feature type="active site" description="Proton donor; for dehydratase activity" evidence="16">
    <location>
        <position position="1059"/>
    </location>
</feature>
<dbReference type="SMART" id="SM00822">
    <property type="entry name" value="PKS_KR"/>
    <property type="match status" value="1"/>
</dbReference>
<dbReference type="GO" id="GO:0016491">
    <property type="term" value="F:oxidoreductase activity"/>
    <property type="evidence" value="ECO:0007669"/>
    <property type="project" value="UniProtKB-KW"/>
</dbReference>
<protein>
    <recommendedName>
        <fullName evidence="2">Fatty acid synthase</fullName>
        <ecNumber evidence="1">2.3.1.85</ecNumber>
    </recommendedName>
</protein>
<keyword evidence="11" id="KW-0520">NAD</keyword>
<gene>
    <name evidence="19" type="ORF">ONB1V03_LOCUS4002</name>
</gene>
<dbReference type="InterPro" id="IPR001227">
    <property type="entry name" value="Ac_transferase_dom_sf"/>
</dbReference>
<keyword evidence="20" id="KW-1185">Reference proteome</keyword>
<dbReference type="Gene3D" id="1.10.1200.10">
    <property type="entry name" value="ACP-like"/>
    <property type="match status" value="1"/>
</dbReference>
<dbReference type="InterPro" id="IPR042104">
    <property type="entry name" value="PKS_dehydratase_sf"/>
</dbReference>
<evidence type="ECO:0000256" key="10">
    <source>
        <dbReference type="ARBA" id="ARBA00023002"/>
    </source>
</evidence>
<dbReference type="GO" id="GO:0006633">
    <property type="term" value="P:fatty acid biosynthetic process"/>
    <property type="evidence" value="ECO:0007669"/>
    <property type="project" value="UniProtKB-UniPathway"/>
</dbReference>
<evidence type="ECO:0000256" key="12">
    <source>
        <dbReference type="ARBA" id="ARBA00023098"/>
    </source>
</evidence>
<proteinExistence type="predicted"/>
<dbReference type="InterPro" id="IPR049900">
    <property type="entry name" value="PKS_mFAS_DH"/>
</dbReference>
<evidence type="ECO:0000259" key="18">
    <source>
        <dbReference type="PROSITE" id="PS52019"/>
    </source>
</evidence>
<evidence type="ECO:0000256" key="7">
    <source>
        <dbReference type="ARBA" id="ARBA00022801"/>
    </source>
</evidence>
<dbReference type="Pfam" id="PF16197">
    <property type="entry name" value="KAsynt_C_assoc"/>
    <property type="match status" value="1"/>
</dbReference>
<keyword evidence="13" id="KW-0275">Fatty acid biosynthesis</keyword>
<dbReference type="InterPro" id="IPR020843">
    <property type="entry name" value="ER"/>
</dbReference>
<dbReference type="InterPro" id="IPR013968">
    <property type="entry name" value="PKS_KR"/>
</dbReference>
<dbReference type="Gene3D" id="3.40.50.150">
    <property type="entry name" value="Vaccinia Virus protein VP39"/>
    <property type="match status" value="1"/>
</dbReference>
<dbReference type="InterPro" id="IPR057326">
    <property type="entry name" value="KR_dom"/>
</dbReference>
<dbReference type="PROSITE" id="PS52019">
    <property type="entry name" value="PKS_MFAS_DH"/>
    <property type="match status" value="1"/>
</dbReference>
<dbReference type="GO" id="GO:0016787">
    <property type="term" value="F:hydrolase activity"/>
    <property type="evidence" value="ECO:0007669"/>
    <property type="project" value="UniProtKB-KW"/>
</dbReference>
<keyword evidence="7" id="KW-0378">Hydrolase</keyword>
<dbReference type="PROSITE" id="PS52004">
    <property type="entry name" value="KS3_2"/>
    <property type="match status" value="1"/>
</dbReference>
<dbReference type="Pfam" id="PF00698">
    <property type="entry name" value="Acyl_transf_1"/>
    <property type="match status" value="1"/>
</dbReference>
<keyword evidence="3" id="KW-0596">Phosphopantetheine</keyword>
<dbReference type="InterPro" id="IPR036291">
    <property type="entry name" value="NAD(P)-bd_dom_sf"/>
</dbReference>
<dbReference type="CDD" id="cd05195">
    <property type="entry name" value="enoyl_red"/>
    <property type="match status" value="1"/>
</dbReference>
<evidence type="ECO:0000259" key="17">
    <source>
        <dbReference type="PROSITE" id="PS52004"/>
    </source>
</evidence>
<dbReference type="SUPFAM" id="SSF53474">
    <property type="entry name" value="alpha/beta-Hydrolases"/>
    <property type="match status" value="1"/>
</dbReference>
<dbReference type="Gene3D" id="3.40.366.10">
    <property type="entry name" value="Malonyl-Coenzyme A Acyl Carrier Protein, domain 2"/>
    <property type="match status" value="1"/>
</dbReference>
<keyword evidence="5" id="KW-0597">Phosphoprotein</keyword>
<dbReference type="SUPFAM" id="SSF55048">
    <property type="entry name" value="Probable ACP-binding domain of malonyl-CoA ACP transacylase"/>
    <property type="match status" value="1"/>
</dbReference>
<dbReference type="EMBL" id="CAJPVJ010001280">
    <property type="protein sequence ID" value="CAG2164448.1"/>
    <property type="molecule type" value="Genomic_DNA"/>
</dbReference>
<evidence type="ECO:0000256" key="6">
    <source>
        <dbReference type="ARBA" id="ARBA00022679"/>
    </source>
</evidence>
<dbReference type="SUPFAM" id="SSF47336">
    <property type="entry name" value="ACP-like"/>
    <property type="match status" value="1"/>
</dbReference>
<dbReference type="Pfam" id="PF00107">
    <property type="entry name" value="ADH_zinc_N"/>
    <property type="match status" value="1"/>
</dbReference>
<dbReference type="Gene3D" id="3.10.129.110">
    <property type="entry name" value="Polyketide synthase dehydratase"/>
    <property type="match status" value="1"/>
</dbReference>
<dbReference type="InterPro" id="IPR049552">
    <property type="entry name" value="PKS_DH_N"/>
</dbReference>
<feature type="domain" description="Ketosynthase family 3 (KS3)" evidence="17">
    <location>
        <begin position="1"/>
        <end position="413"/>
    </location>
</feature>
<comment type="catalytic activity">
    <reaction evidence="15">
        <text>acetyl-CoA + n malonyl-CoA + 2n NADPH + 2n H(+) = a long-chain fatty acid + (n+1) CoA + n CO2 + 2n NADP(+).</text>
        <dbReference type="EC" id="2.3.1.85"/>
    </reaction>
</comment>
<keyword evidence="10" id="KW-0560">Oxidoreductase</keyword>
<dbReference type="Gene3D" id="3.40.47.10">
    <property type="match status" value="1"/>
</dbReference>
<evidence type="ECO:0000256" key="8">
    <source>
        <dbReference type="ARBA" id="ARBA00022832"/>
    </source>
</evidence>
<evidence type="ECO:0000256" key="2">
    <source>
        <dbReference type="ARBA" id="ARBA00018769"/>
    </source>
</evidence>
<name>A0A7R9LKI1_9ACAR</name>
<dbReference type="FunFam" id="3.40.50.720:FF:000209">
    <property type="entry name" value="Polyketide synthase Pks12"/>
    <property type="match status" value="1"/>
</dbReference>
<dbReference type="Gene3D" id="3.30.70.3290">
    <property type="match status" value="1"/>
</dbReference>
<dbReference type="SUPFAM" id="SSF52151">
    <property type="entry name" value="FabD/lysophospholipase-like"/>
    <property type="match status" value="1"/>
</dbReference>
<keyword evidence="8" id="KW-0276">Fatty acid metabolism</keyword>
<keyword evidence="12" id="KW-0443">Lipid metabolism</keyword>
<evidence type="ECO:0000256" key="5">
    <source>
        <dbReference type="ARBA" id="ARBA00022553"/>
    </source>
</evidence>
<dbReference type="InterPro" id="IPR036736">
    <property type="entry name" value="ACP-like_sf"/>
</dbReference>
<evidence type="ECO:0000256" key="14">
    <source>
        <dbReference type="ARBA" id="ARBA00023268"/>
    </source>
</evidence>
<organism evidence="19">
    <name type="scientific">Oppiella nova</name>
    <dbReference type="NCBI Taxonomy" id="334625"/>
    <lineage>
        <taxon>Eukaryota</taxon>
        <taxon>Metazoa</taxon>
        <taxon>Ecdysozoa</taxon>
        <taxon>Arthropoda</taxon>
        <taxon>Chelicerata</taxon>
        <taxon>Arachnida</taxon>
        <taxon>Acari</taxon>
        <taxon>Acariformes</taxon>
        <taxon>Sarcoptiformes</taxon>
        <taxon>Oribatida</taxon>
        <taxon>Brachypylina</taxon>
        <taxon>Oppioidea</taxon>
        <taxon>Oppiidae</taxon>
        <taxon>Oppiella</taxon>
    </lineage>
</organism>
<feature type="region of interest" description="N-terminal hotdog fold" evidence="16">
    <location>
        <begin position="870"/>
        <end position="995"/>
    </location>
</feature>
<dbReference type="PROSITE" id="PS00606">
    <property type="entry name" value="KS3_1"/>
    <property type="match status" value="1"/>
</dbReference>
<evidence type="ECO:0000256" key="9">
    <source>
        <dbReference type="ARBA" id="ARBA00022857"/>
    </source>
</evidence>
<dbReference type="Gene3D" id="3.40.50.720">
    <property type="entry name" value="NAD(P)-binding Rossmann-like Domain"/>
    <property type="match status" value="2"/>
</dbReference>
<dbReference type="InterPro" id="IPR020841">
    <property type="entry name" value="PKS_Beta-ketoAc_synthase_dom"/>
</dbReference>
<dbReference type="SUPFAM" id="SSF53901">
    <property type="entry name" value="Thiolase-like"/>
    <property type="match status" value="1"/>
</dbReference>
<dbReference type="Gene3D" id="3.40.50.1820">
    <property type="entry name" value="alpha/beta hydrolase"/>
    <property type="match status" value="1"/>
</dbReference>
<dbReference type="Pfam" id="PF08659">
    <property type="entry name" value="KR"/>
    <property type="match status" value="1"/>
</dbReference>
<dbReference type="InterPro" id="IPR016039">
    <property type="entry name" value="Thiolase-like"/>
</dbReference>
<feature type="region of interest" description="C-terminal hotdog fold" evidence="16">
    <location>
        <begin position="1007"/>
        <end position="1149"/>
    </location>
</feature>
<dbReference type="Pfam" id="PF00109">
    <property type="entry name" value="ketoacyl-synt"/>
    <property type="match status" value="1"/>
</dbReference>
<evidence type="ECO:0000313" key="20">
    <source>
        <dbReference type="Proteomes" id="UP000728032"/>
    </source>
</evidence>
<evidence type="ECO:0000256" key="1">
    <source>
        <dbReference type="ARBA" id="ARBA00012873"/>
    </source>
</evidence>
<evidence type="ECO:0000256" key="16">
    <source>
        <dbReference type="PROSITE-ProRule" id="PRU01363"/>
    </source>
</evidence>
<dbReference type="InterPro" id="IPR018201">
    <property type="entry name" value="Ketoacyl_synth_AS"/>
</dbReference>
<dbReference type="UniPathway" id="UPA00094"/>
<feature type="active site" description="Proton acceptor; for dehydratase activity" evidence="16">
    <location>
        <position position="902"/>
    </location>
</feature>
<dbReference type="CDD" id="cd00833">
    <property type="entry name" value="PKS"/>
    <property type="match status" value="1"/>
</dbReference>
<keyword evidence="14" id="KW-0511">Multifunctional enzyme</keyword>
<dbReference type="Pfam" id="PF02801">
    <property type="entry name" value="Ketoacyl-synt_C"/>
    <property type="match status" value="1"/>
</dbReference>
<evidence type="ECO:0000256" key="15">
    <source>
        <dbReference type="ARBA" id="ARBA00044883"/>
    </source>
</evidence>
<dbReference type="SMART" id="SM00829">
    <property type="entry name" value="PKS_ER"/>
    <property type="match status" value="1"/>
</dbReference>
<dbReference type="InterPro" id="IPR013149">
    <property type="entry name" value="ADH-like_C"/>
</dbReference>
<dbReference type="SMART" id="SM00825">
    <property type="entry name" value="PKS_KS"/>
    <property type="match status" value="1"/>
</dbReference>
<evidence type="ECO:0000256" key="11">
    <source>
        <dbReference type="ARBA" id="ARBA00023027"/>
    </source>
</evidence>
<dbReference type="SUPFAM" id="SSF51735">
    <property type="entry name" value="NAD(P)-binding Rossmann-fold domains"/>
    <property type="match status" value="2"/>
</dbReference>
<evidence type="ECO:0000256" key="13">
    <source>
        <dbReference type="ARBA" id="ARBA00023160"/>
    </source>
</evidence>
<reference evidence="19" key="1">
    <citation type="submission" date="2020-11" db="EMBL/GenBank/DDBJ databases">
        <authorList>
            <person name="Tran Van P."/>
        </authorList>
    </citation>
    <scope>NUCLEOTIDE SEQUENCE</scope>
</reference>
<dbReference type="GO" id="GO:0004312">
    <property type="term" value="F:fatty acid synthase activity"/>
    <property type="evidence" value="ECO:0007669"/>
    <property type="project" value="UniProtKB-EC"/>
</dbReference>
<dbReference type="InterPro" id="IPR032821">
    <property type="entry name" value="PKS_assoc"/>
</dbReference>
<dbReference type="InterPro" id="IPR016035">
    <property type="entry name" value="Acyl_Trfase/lysoPLipase"/>
</dbReference>
<keyword evidence="9" id="KW-0521">NADP</keyword>
<dbReference type="Proteomes" id="UP000728032">
    <property type="component" value="Unassembled WGS sequence"/>
</dbReference>
<dbReference type="InterPro" id="IPR014043">
    <property type="entry name" value="Acyl_transferase_dom"/>
</dbReference>
<dbReference type="SMART" id="SM00827">
    <property type="entry name" value="PKS_AT"/>
    <property type="match status" value="1"/>
</dbReference>
<keyword evidence="6" id="KW-0808">Transferase</keyword>
<dbReference type="PANTHER" id="PTHR43775:SF7">
    <property type="entry name" value="FATTY ACID SYNTHASE"/>
    <property type="match status" value="1"/>
</dbReference>
<feature type="domain" description="PKS/mFAS DH" evidence="18">
    <location>
        <begin position="870"/>
        <end position="1149"/>
    </location>
</feature>
<dbReference type="InterPro" id="IPR014030">
    <property type="entry name" value="Ketoacyl_synth_N"/>
</dbReference>
<sequence>MSGRFPLSDTTDEFAKNLFDGIDMVTDDDSRWPKGLYDMSDRMGRIVTFDRFDAQFFGMTESTAERFGPELHMLLESTYEAIVDAGISPQNLRGSRTGVYCGIINYAKCDGYHDYPHPDHTTQMNTLLMESINGSKSFFASRTAFIFDLKGPAIVVDTACSSSLSALALAVNDLKLGQIDYAIVCGTHMNLEPMTYQLQQELGMCSPTGVSAVLDESADGFVKGEAVCCVLLQRRKGAHRVYAKVLSARVGTNGNKKFGIFHPSSETQEELMTASYKEANIDPLNITYFESHGTGTKSHGTGTKVGDPTEMKAIYNAYCRAPGRTNPLPVGALKSNMGHSEPSSGVAAIIKVLIAYENECIPPNLNCKQLKQELLQYFPPLLAINQKYPYKPGMAGVNNFGLGGVNAHVLIEPNYKLETNDSLRIAEMIPRIVNICGRNEHSVQYMFDFIENNPKRVTKHFLALLTQTMKYTPNVNSSGFPFRGSLIIKKVSEENNEIKYEYKKQIGVMKSKSLRPLWLLFPGLGGQWPAMAKALMPIKTFADKVEECHQILQEFGIDLKNLLLSEDKTTMSTMTAKFCSTTAIEIALYEVMKAIDITVDGIIGHSFGEIACAYADGCLSTRDAMIVSYFRGAVTESDKNIPKGLMAVVGLSRTEAKKLCPKEVYIACNNAKDTVVMSGPINEMKELLKTLEDKAVFVRQIPSNEIPYHSQHLISSAQPMTEAIKKYIPNPMLRSRKWVSTSVIGSDADTEHLKHASAEYFVHNLMNPVMFYDRFRDLPSDAIVLELGPHSVFQKVVTETLDNSTYISLLKKDSNHTNLDLFLSGLAKLYELGFNLAIDRLYPRVEWPVARNTQSIGSLHKWDHSMKFAPNIYPDRFCRANASDMNVIINCLAKEDLFYMDHTVDGNIIFPATGYLMLAWRKLAASVGRVWYKVPVIFENVQIKRPVFLSEDKNTKLKVKYYPLTDEFSIYESDNVCVVGKVRAPGDDILIHQNKLYENEHRLSSCEYTLERDDIYKEMRILDLDYGKEFQRLVKVGTNNFRQIFGINEWTGNFVTYMDALLHSMAFAYPFRKLMFPVLIRTLRVDPKVLFETIQRNRCLEKSSLDEEVTEHQQNMDTTDTTGADVHQNDRISITQGYAMIKSHENMDEYNDMNTSARKEAQRFKERFAIYPSHLPFYFNVESKLLVANGVELDEVMAFPVPRRSDAMDLVLDSYEFCPNDDNQAIDESLLESVSKYLEVCKYMASKATQMGFKQMKCDFNYQSVSEDVLQEYRNENNENHVLFRVLDRICTDISDKNVNINDNKEVNKMLAEIHGNPEYDLSADLVNQIPRNERMLRTLVDIVCENFVDIKELKIMEINLSNTLFAKDVDQLVTHFRILPFDVDYKLIVKSKADVPDVFRANATEWDGSTCDGLTLKPSNLVILRDTSDLWQLDLESLIQDLYDSIYTNGFLLTVFRHIKLSADYDKCLSTDYYLNSGQSRDLSGIQWYDARQIPALKEQYDFYNKKLAKTRVQIYCSGRIPSGPEQLFYDCLIGCEYVGRRADTGERVMGIELGRCYATSINAGTHSMTTVPEHWSMLEASTILGTYSTLYYALIKRAHLKQGESILIHSAAGGVGQSAINMCRHYGCDIYVTVGTKEKKEFLMTEYNIPENHIFNSRDILFKNQIMEATRGRGVDIVLNSLAGEKLDLSYECVATSGRFVEIGRYDMFQNRKIGMFDFLRNIQFIGIVIDIVLMEDKGFFSDFFEWLHNNCTNGCVKPINYTIFGAKEADKAFRYMTTGKHIGKVLIKIRDEESTRGPLRHIIPALPLRATVKTFFSPNKVYIITGGLGGFGLELIPWMQFFGARKFVVTSRSGIKTDYQKYFYNRFQELFGEMKYFTTDWVVSTANCLTPEGSQQLVNEAKGLAPIGGNMEFEKFCSTVDTKHKIFSNLDQITRRLDYKLDYFVVFSSIACGKGNRGQSNYSFGNSLCERICEERRRDGLHGLAVQYGPIGDVGVLEACGKGNGGQSNYSFGNSLCERICEERRRDGLHGLAVQYGPIGDVGVMSDTDKALVWSTLKKQRINSCCDVLDKLLAINKPIVTSYIKVDQKKETGNRQTRMVGELWRALGIDPETTPNHLTLGEIGLESMFAVELQQEMEREWQIKMSINQVKSITVGMLKDYQNGNVVTIKKHLDDIKLARKGLLKQKFIIPTDAYVRLNGVTSGRPVYFMPTLGFSFSMFEELAKKLDRPAIGLNWTRELSQLTTLKGVNEYYITLLSELEPNGKYDVVGYFDTALICAKLLAKRMAHKAVIIDIINDMRFADEELTEDFMLEFMVTLMSADIPDTFKEKMNREMKKEPDLKAKVKHMVNEIMDFAGTGLVATDMEEIFHIMLGRIRMLSEYRLNKKRKFAAKLKLRIAEKWAKISGKLVFIKPFKFDDVDDIETFVDRARELYFLPGSHDGYDNIHVESVDTIGAVNNMTMEITEKLEAALK</sequence>
<evidence type="ECO:0000313" key="19">
    <source>
        <dbReference type="EMBL" id="CAD7643177.1"/>
    </source>
</evidence>
<dbReference type="InterPro" id="IPR050091">
    <property type="entry name" value="PKS_NRPS_Biosynth_Enz"/>
</dbReference>
<dbReference type="OrthoDB" id="329835at2759"/>
<dbReference type="Pfam" id="PF21089">
    <property type="entry name" value="PKS_DH_N"/>
    <property type="match status" value="1"/>
</dbReference>
<dbReference type="EC" id="2.3.1.85" evidence="1"/>
<dbReference type="PANTHER" id="PTHR43775">
    <property type="entry name" value="FATTY ACID SYNTHASE"/>
    <property type="match status" value="1"/>
</dbReference>
<dbReference type="InterPro" id="IPR029058">
    <property type="entry name" value="AB_hydrolase_fold"/>
</dbReference>